<keyword evidence="1" id="KW-1133">Transmembrane helix</keyword>
<proteinExistence type="predicted"/>
<evidence type="ECO:0000313" key="2">
    <source>
        <dbReference type="EMBL" id="KAF0764101.1"/>
    </source>
</evidence>
<dbReference type="OrthoDB" id="7961820at2759"/>
<dbReference type="AlphaFoldDB" id="A0A6G0Z1E2"/>
<comment type="caution">
    <text evidence="2">The sequence shown here is derived from an EMBL/GenBank/DDBJ whole genome shotgun (WGS) entry which is preliminary data.</text>
</comment>
<organism evidence="2 3">
    <name type="scientific">Aphis craccivora</name>
    <name type="common">Cowpea aphid</name>
    <dbReference type="NCBI Taxonomy" id="307492"/>
    <lineage>
        <taxon>Eukaryota</taxon>
        <taxon>Metazoa</taxon>
        <taxon>Ecdysozoa</taxon>
        <taxon>Arthropoda</taxon>
        <taxon>Hexapoda</taxon>
        <taxon>Insecta</taxon>
        <taxon>Pterygota</taxon>
        <taxon>Neoptera</taxon>
        <taxon>Paraneoptera</taxon>
        <taxon>Hemiptera</taxon>
        <taxon>Sternorrhyncha</taxon>
        <taxon>Aphidomorpha</taxon>
        <taxon>Aphidoidea</taxon>
        <taxon>Aphididae</taxon>
        <taxon>Aphidini</taxon>
        <taxon>Aphis</taxon>
        <taxon>Aphis</taxon>
    </lineage>
</organism>
<feature type="transmembrane region" description="Helical" evidence="1">
    <location>
        <begin position="21"/>
        <end position="40"/>
    </location>
</feature>
<name>A0A6G0Z1E2_APHCR</name>
<keyword evidence="1" id="KW-0812">Transmembrane</keyword>
<keyword evidence="3" id="KW-1185">Reference proteome</keyword>
<dbReference type="Proteomes" id="UP000478052">
    <property type="component" value="Unassembled WGS sequence"/>
</dbReference>
<protein>
    <submittedName>
        <fullName evidence="2">Uncharacterized protein</fullName>
    </submittedName>
</protein>
<gene>
    <name evidence="2" type="ORF">FWK35_00013344</name>
</gene>
<keyword evidence="1" id="KW-0472">Membrane</keyword>
<reference evidence="2 3" key="1">
    <citation type="submission" date="2019-08" db="EMBL/GenBank/DDBJ databases">
        <title>Whole genome of Aphis craccivora.</title>
        <authorList>
            <person name="Voronova N.V."/>
            <person name="Shulinski R.S."/>
            <person name="Bandarenka Y.V."/>
            <person name="Zhorov D.G."/>
            <person name="Warner D."/>
        </authorList>
    </citation>
    <scope>NUCLEOTIDE SEQUENCE [LARGE SCALE GENOMIC DNA]</scope>
    <source>
        <strain evidence="2">180601</strain>
        <tissue evidence="2">Whole Body</tissue>
    </source>
</reference>
<dbReference type="EMBL" id="VUJU01001718">
    <property type="protein sequence ID" value="KAF0764101.1"/>
    <property type="molecule type" value="Genomic_DNA"/>
</dbReference>
<evidence type="ECO:0000256" key="1">
    <source>
        <dbReference type="SAM" id="Phobius"/>
    </source>
</evidence>
<sequence length="77" mass="8822">MNKNAKTVQPGGALTGNFNKIIAFVGLGWFASMVIVRYVIKPYRTEARMKENEALMNQLYNAQKSQENKISEFDYDE</sequence>
<accession>A0A6G0Z1E2</accession>
<evidence type="ECO:0000313" key="3">
    <source>
        <dbReference type="Proteomes" id="UP000478052"/>
    </source>
</evidence>